<dbReference type="EMBL" id="BMWD01000023">
    <property type="protein sequence ID" value="GGX81881.1"/>
    <property type="molecule type" value="Genomic_DNA"/>
</dbReference>
<dbReference type="AlphaFoldDB" id="A0A918NMW1"/>
<accession>A0A918NMW1</accession>
<sequence length="68" mass="7123">MRALTAGTEEARPVVVRGKSTPGKPSVAAGPRERFGRGLALAGQDSLRRIVLRECDRPGAANIGPTAR</sequence>
<evidence type="ECO:0000313" key="2">
    <source>
        <dbReference type="EMBL" id="GGX81881.1"/>
    </source>
</evidence>
<reference evidence="2" key="2">
    <citation type="submission" date="2020-09" db="EMBL/GenBank/DDBJ databases">
        <authorList>
            <person name="Sun Q."/>
            <person name="Ohkuma M."/>
        </authorList>
    </citation>
    <scope>NUCLEOTIDE SEQUENCE</scope>
    <source>
        <strain evidence="2">JCM 4956</strain>
    </source>
</reference>
<gene>
    <name evidence="2" type="ORF">GCM10010515_56920</name>
</gene>
<comment type="caution">
    <text evidence="2">The sequence shown here is derived from an EMBL/GenBank/DDBJ whole genome shotgun (WGS) entry which is preliminary data.</text>
</comment>
<proteinExistence type="predicted"/>
<evidence type="ECO:0000256" key="1">
    <source>
        <dbReference type="SAM" id="MobiDB-lite"/>
    </source>
</evidence>
<reference evidence="2" key="1">
    <citation type="journal article" date="2014" name="Int. J. Syst. Evol. Microbiol.">
        <title>Complete genome sequence of Corynebacterium casei LMG S-19264T (=DSM 44701T), isolated from a smear-ripened cheese.</title>
        <authorList>
            <consortium name="US DOE Joint Genome Institute (JGI-PGF)"/>
            <person name="Walter F."/>
            <person name="Albersmeier A."/>
            <person name="Kalinowski J."/>
            <person name="Ruckert C."/>
        </authorList>
    </citation>
    <scope>NUCLEOTIDE SEQUENCE</scope>
    <source>
        <strain evidence="2">JCM 4956</strain>
    </source>
</reference>
<keyword evidence="3" id="KW-1185">Reference proteome</keyword>
<protein>
    <submittedName>
        <fullName evidence="2">Uncharacterized protein</fullName>
    </submittedName>
</protein>
<feature type="region of interest" description="Disordered" evidence="1">
    <location>
        <begin position="1"/>
        <end position="32"/>
    </location>
</feature>
<name>A0A918NMW1_9ACTN</name>
<evidence type="ECO:0000313" key="3">
    <source>
        <dbReference type="Proteomes" id="UP000645555"/>
    </source>
</evidence>
<dbReference type="Proteomes" id="UP000645555">
    <property type="component" value="Unassembled WGS sequence"/>
</dbReference>
<organism evidence="2 3">
    <name type="scientific">Streptomyces fructofermentans</name>
    <dbReference type="NCBI Taxonomy" id="152141"/>
    <lineage>
        <taxon>Bacteria</taxon>
        <taxon>Bacillati</taxon>
        <taxon>Actinomycetota</taxon>
        <taxon>Actinomycetes</taxon>
        <taxon>Kitasatosporales</taxon>
        <taxon>Streptomycetaceae</taxon>
        <taxon>Streptomyces</taxon>
    </lineage>
</organism>